<dbReference type="SUPFAM" id="SSF56317">
    <property type="entry name" value="Carbon-nitrogen hydrolase"/>
    <property type="match status" value="1"/>
</dbReference>
<organism evidence="1 2">
    <name type="scientific">Bacteroides uniformis</name>
    <dbReference type="NCBI Taxonomy" id="820"/>
    <lineage>
        <taxon>Bacteria</taxon>
        <taxon>Pseudomonadati</taxon>
        <taxon>Bacteroidota</taxon>
        <taxon>Bacteroidia</taxon>
        <taxon>Bacteroidales</taxon>
        <taxon>Bacteroidaceae</taxon>
        <taxon>Bacteroides</taxon>
    </lineage>
</organism>
<reference evidence="1 2" key="1">
    <citation type="journal article" date="2019" name="Nat. Med.">
        <title>A library of human gut bacterial isolates paired with longitudinal multiomics data enables mechanistic microbiome research.</title>
        <authorList>
            <person name="Poyet M."/>
            <person name="Groussin M."/>
            <person name="Gibbons S.M."/>
            <person name="Avila-Pacheco J."/>
            <person name="Jiang X."/>
            <person name="Kearney S.M."/>
            <person name="Perrotta A.R."/>
            <person name="Berdy B."/>
            <person name="Zhao S."/>
            <person name="Lieberman T.D."/>
            <person name="Swanson P.K."/>
            <person name="Smith M."/>
            <person name="Roesemann S."/>
            <person name="Alexander J.E."/>
            <person name="Rich S.A."/>
            <person name="Livny J."/>
            <person name="Vlamakis H."/>
            <person name="Clish C."/>
            <person name="Bullock K."/>
            <person name="Deik A."/>
            <person name="Scott J."/>
            <person name="Pierce K.A."/>
            <person name="Xavier R.J."/>
            <person name="Alm E.J."/>
        </authorList>
    </citation>
    <scope>NUCLEOTIDE SEQUENCE [LARGE SCALE GENOMIC DNA]</scope>
    <source>
        <strain evidence="1 2">BIOML-A21</strain>
    </source>
</reference>
<proteinExistence type="predicted"/>
<dbReference type="Proteomes" id="UP000442334">
    <property type="component" value="Unassembled WGS sequence"/>
</dbReference>
<dbReference type="AlphaFoldDB" id="A0A7J5GPH1"/>
<dbReference type="InterPro" id="IPR036526">
    <property type="entry name" value="C-N_Hydrolase_sf"/>
</dbReference>
<gene>
    <name evidence="1" type="ORF">GAQ34_23735</name>
</gene>
<sequence>GSVGNLPRVHNMDIQYAQSGVFTPCDFAFPTDGKRAEATPNTEMILVSDVDLDLLNELHTYGSVRNLKDRRNDLYEVRYKK</sequence>
<dbReference type="EMBL" id="WCUA01000253">
    <property type="protein sequence ID" value="KAB4177080.1"/>
    <property type="molecule type" value="Genomic_DNA"/>
</dbReference>
<feature type="non-terminal residue" evidence="1">
    <location>
        <position position="1"/>
    </location>
</feature>
<keyword evidence="1" id="KW-0378">Hydrolase</keyword>
<accession>A0A7J5GPH1</accession>
<protein>
    <submittedName>
        <fullName evidence="1">Carbon-nitrogen hydrolase</fullName>
    </submittedName>
</protein>
<dbReference type="GO" id="GO:0016787">
    <property type="term" value="F:hydrolase activity"/>
    <property type="evidence" value="ECO:0007669"/>
    <property type="project" value="UniProtKB-KW"/>
</dbReference>
<evidence type="ECO:0000313" key="1">
    <source>
        <dbReference type="EMBL" id="KAB4177080.1"/>
    </source>
</evidence>
<comment type="caution">
    <text evidence="1">The sequence shown here is derived from an EMBL/GenBank/DDBJ whole genome shotgun (WGS) entry which is preliminary data.</text>
</comment>
<name>A0A7J5GPH1_BACUN</name>
<evidence type="ECO:0000313" key="2">
    <source>
        <dbReference type="Proteomes" id="UP000442334"/>
    </source>
</evidence>